<organism evidence="1">
    <name type="scientific">marine sediment metagenome</name>
    <dbReference type="NCBI Taxonomy" id="412755"/>
    <lineage>
        <taxon>unclassified sequences</taxon>
        <taxon>metagenomes</taxon>
        <taxon>ecological metagenomes</taxon>
    </lineage>
</organism>
<evidence type="ECO:0000313" key="1">
    <source>
        <dbReference type="EMBL" id="KKM99267.1"/>
    </source>
</evidence>
<reference evidence="1" key="1">
    <citation type="journal article" date="2015" name="Nature">
        <title>Complex archaea that bridge the gap between prokaryotes and eukaryotes.</title>
        <authorList>
            <person name="Spang A."/>
            <person name="Saw J.H."/>
            <person name="Jorgensen S.L."/>
            <person name="Zaremba-Niedzwiedzka K."/>
            <person name="Martijn J."/>
            <person name="Lind A.E."/>
            <person name="van Eijk R."/>
            <person name="Schleper C."/>
            <person name="Guy L."/>
            <person name="Ettema T.J."/>
        </authorList>
    </citation>
    <scope>NUCLEOTIDE SEQUENCE</scope>
</reference>
<comment type="caution">
    <text evidence="1">The sequence shown here is derived from an EMBL/GenBank/DDBJ whole genome shotgun (WGS) entry which is preliminary data.</text>
</comment>
<proteinExistence type="predicted"/>
<name>A0A0F9Q1M0_9ZZZZ</name>
<accession>A0A0F9Q1M0</accession>
<sequence>MQGVSKTAFHLRQPFQSEELDIMVEHTDNEEFPLRVAIAVCRPKSLRKKIKFSLKQIVYALRGYRSEYNFYLNQSAISDVRNIIGRIK</sequence>
<dbReference type="AlphaFoldDB" id="A0A0F9Q1M0"/>
<gene>
    <name evidence="1" type="ORF">LCGC14_1149610</name>
</gene>
<dbReference type="EMBL" id="LAZR01005517">
    <property type="protein sequence ID" value="KKM99267.1"/>
    <property type="molecule type" value="Genomic_DNA"/>
</dbReference>
<protein>
    <submittedName>
        <fullName evidence="1">Uncharacterized protein</fullName>
    </submittedName>
</protein>